<comment type="caution">
    <text evidence="2">The sequence shown here is derived from an EMBL/GenBank/DDBJ whole genome shotgun (WGS) entry which is preliminary data.</text>
</comment>
<evidence type="ECO:0008006" key="4">
    <source>
        <dbReference type="Google" id="ProtNLM"/>
    </source>
</evidence>
<accession>A0ABR1SLP3</accession>
<keyword evidence="3" id="KW-1185">Reference proteome</keyword>
<dbReference type="EMBL" id="JAQQWK010000009">
    <property type="protein sequence ID" value="KAK8035231.1"/>
    <property type="molecule type" value="Genomic_DNA"/>
</dbReference>
<organism evidence="2 3">
    <name type="scientific">Apiospora rasikravindrae</name>
    <dbReference type="NCBI Taxonomy" id="990691"/>
    <lineage>
        <taxon>Eukaryota</taxon>
        <taxon>Fungi</taxon>
        <taxon>Dikarya</taxon>
        <taxon>Ascomycota</taxon>
        <taxon>Pezizomycotina</taxon>
        <taxon>Sordariomycetes</taxon>
        <taxon>Xylariomycetidae</taxon>
        <taxon>Amphisphaeriales</taxon>
        <taxon>Apiosporaceae</taxon>
        <taxon>Apiospora</taxon>
    </lineage>
</organism>
<reference evidence="2 3" key="1">
    <citation type="submission" date="2023-01" db="EMBL/GenBank/DDBJ databases">
        <title>Analysis of 21 Apiospora genomes using comparative genomics revels a genus with tremendous synthesis potential of carbohydrate active enzymes and secondary metabolites.</title>
        <authorList>
            <person name="Sorensen T."/>
        </authorList>
    </citation>
    <scope>NUCLEOTIDE SEQUENCE [LARGE SCALE GENOMIC DNA]</scope>
    <source>
        <strain evidence="2 3">CBS 33761</strain>
    </source>
</reference>
<dbReference type="Proteomes" id="UP001444661">
    <property type="component" value="Unassembled WGS sequence"/>
</dbReference>
<evidence type="ECO:0000313" key="3">
    <source>
        <dbReference type="Proteomes" id="UP001444661"/>
    </source>
</evidence>
<evidence type="ECO:0000256" key="1">
    <source>
        <dbReference type="SAM" id="MobiDB-lite"/>
    </source>
</evidence>
<name>A0ABR1SLP3_9PEZI</name>
<proteinExistence type="predicted"/>
<protein>
    <recommendedName>
        <fullName evidence="4">F-box domain-containing protein</fullName>
    </recommendedName>
</protein>
<gene>
    <name evidence="2" type="ORF">PG993_010226</name>
</gene>
<feature type="compositionally biased region" description="Basic and acidic residues" evidence="1">
    <location>
        <begin position="346"/>
        <end position="356"/>
    </location>
</feature>
<evidence type="ECO:0000313" key="2">
    <source>
        <dbReference type="EMBL" id="KAK8035231.1"/>
    </source>
</evidence>
<feature type="region of interest" description="Disordered" evidence="1">
    <location>
        <begin position="328"/>
        <end position="356"/>
    </location>
</feature>
<sequence length="393" mass="43566">MTSRLPLEIWGLVCEQLADENFREPGDPTSTLVGNNAEARRALRALCEVSRGIAHVAQPALFRTYDFGEGLNDGKKHVRFLRSVLDNARLAASVRAVVLDHWIHEIDADEQAEMYGRLADRLGFDTAVYPLGELERVGEHGLPQRVPTVILLLLPLLPNLQYLTMTTRHEEHALEFLGRLHRAGTIRPFASVVQLGLCHGDTEMGFDVLTNGPLLALTPNVTTMRLTQCRGVGSDEADDNGQAMQRKLQQCMPPGVRNLSLDYCNLEHPDLRALLACCPRLERFSYSSGGCSVDEANREVSNRRLVAALAPAKATLRRVALDFDYASRELDEDDDDEDDEDEDGDDANKDELTHESFADFPVLEKVTYGGEVIFRSPRQVGEGDNNVGDVGSE</sequence>
<feature type="compositionally biased region" description="Acidic residues" evidence="1">
    <location>
        <begin position="330"/>
        <end position="345"/>
    </location>
</feature>